<dbReference type="HOGENOM" id="CLU_2677908_0_0_1"/>
<dbReference type="EMBL" id="KN822175">
    <property type="protein sequence ID" value="KIM53634.1"/>
    <property type="molecule type" value="Genomic_DNA"/>
</dbReference>
<feature type="non-terminal residue" evidence="1">
    <location>
        <position position="1"/>
    </location>
</feature>
<feature type="non-terminal residue" evidence="1">
    <location>
        <position position="75"/>
    </location>
</feature>
<keyword evidence="2" id="KW-1185">Reference proteome</keyword>
<evidence type="ECO:0000313" key="2">
    <source>
        <dbReference type="Proteomes" id="UP000053989"/>
    </source>
</evidence>
<reference evidence="2" key="2">
    <citation type="submission" date="2015-01" db="EMBL/GenBank/DDBJ databases">
        <title>Evolutionary Origins and Diversification of the Mycorrhizal Mutualists.</title>
        <authorList>
            <consortium name="DOE Joint Genome Institute"/>
            <consortium name="Mycorrhizal Genomics Consortium"/>
            <person name="Kohler A."/>
            <person name="Kuo A."/>
            <person name="Nagy L.G."/>
            <person name="Floudas D."/>
            <person name="Copeland A."/>
            <person name="Barry K.W."/>
            <person name="Cichocki N."/>
            <person name="Veneault-Fourrey C."/>
            <person name="LaButti K."/>
            <person name="Lindquist E.A."/>
            <person name="Lipzen A."/>
            <person name="Lundell T."/>
            <person name="Morin E."/>
            <person name="Murat C."/>
            <person name="Riley R."/>
            <person name="Ohm R."/>
            <person name="Sun H."/>
            <person name="Tunlid A."/>
            <person name="Henrissat B."/>
            <person name="Grigoriev I.V."/>
            <person name="Hibbett D.S."/>
            <person name="Martin F."/>
        </authorList>
    </citation>
    <scope>NUCLEOTIDE SEQUENCE [LARGE SCALE GENOMIC DNA]</scope>
    <source>
        <strain evidence="2">Foug A</strain>
    </source>
</reference>
<gene>
    <name evidence="1" type="ORF">SCLCIDRAFT_1157413</name>
</gene>
<organism evidence="1 2">
    <name type="scientific">Scleroderma citrinum Foug A</name>
    <dbReference type="NCBI Taxonomy" id="1036808"/>
    <lineage>
        <taxon>Eukaryota</taxon>
        <taxon>Fungi</taxon>
        <taxon>Dikarya</taxon>
        <taxon>Basidiomycota</taxon>
        <taxon>Agaricomycotina</taxon>
        <taxon>Agaricomycetes</taxon>
        <taxon>Agaricomycetidae</taxon>
        <taxon>Boletales</taxon>
        <taxon>Sclerodermatineae</taxon>
        <taxon>Sclerodermataceae</taxon>
        <taxon>Scleroderma</taxon>
    </lineage>
</organism>
<dbReference type="AlphaFoldDB" id="A0A0C3DB76"/>
<name>A0A0C3DB76_9AGAM</name>
<accession>A0A0C3DB76</accession>
<dbReference type="Proteomes" id="UP000053989">
    <property type="component" value="Unassembled WGS sequence"/>
</dbReference>
<dbReference type="InParanoid" id="A0A0C3DB76"/>
<dbReference type="OrthoDB" id="24581at2759"/>
<proteinExistence type="predicted"/>
<sequence>YLLVAHWLILRSRPSLSPQYVHILFPSIQWLLPDSMELRTCVPFNSHSTACASFDGHRRVELKHMGNLDSLSGNV</sequence>
<reference evidence="1 2" key="1">
    <citation type="submission" date="2014-04" db="EMBL/GenBank/DDBJ databases">
        <authorList>
            <consortium name="DOE Joint Genome Institute"/>
            <person name="Kuo A."/>
            <person name="Kohler A."/>
            <person name="Nagy L.G."/>
            <person name="Floudas D."/>
            <person name="Copeland A."/>
            <person name="Barry K.W."/>
            <person name="Cichocki N."/>
            <person name="Veneault-Fourrey C."/>
            <person name="LaButti K."/>
            <person name="Lindquist E.A."/>
            <person name="Lipzen A."/>
            <person name="Lundell T."/>
            <person name="Morin E."/>
            <person name="Murat C."/>
            <person name="Sun H."/>
            <person name="Tunlid A."/>
            <person name="Henrissat B."/>
            <person name="Grigoriev I.V."/>
            <person name="Hibbett D.S."/>
            <person name="Martin F."/>
            <person name="Nordberg H.P."/>
            <person name="Cantor M.N."/>
            <person name="Hua S.X."/>
        </authorList>
    </citation>
    <scope>NUCLEOTIDE SEQUENCE [LARGE SCALE GENOMIC DNA]</scope>
    <source>
        <strain evidence="1 2">Foug A</strain>
    </source>
</reference>
<protein>
    <submittedName>
        <fullName evidence="1">Uncharacterized protein</fullName>
    </submittedName>
</protein>
<evidence type="ECO:0000313" key="1">
    <source>
        <dbReference type="EMBL" id="KIM53634.1"/>
    </source>
</evidence>